<dbReference type="SUPFAM" id="SSF53756">
    <property type="entry name" value="UDP-Glycosyltransferase/glycogen phosphorylase"/>
    <property type="match status" value="1"/>
</dbReference>
<dbReference type="GO" id="GO:0046920">
    <property type="term" value="F:alpha-(1-&gt;3)-fucosyltransferase activity"/>
    <property type="evidence" value="ECO:0007669"/>
    <property type="project" value="TreeGrafter"/>
</dbReference>
<dbReference type="InterPro" id="IPR038577">
    <property type="entry name" value="GT10-like_C_sf"/>
</dbReference>
<proteinExistence type="inferred from homology"/>
<evidence type="ECO:0000313" key="5">
    <source>
        <dbReference type="EMBL" id="RDU69354.1"/>
    </source>
</evidence>
<dbReference type="PANTHER" id="PTHR11929:SF194">
    <property type="entry name" value="ALPHA-(1,3)-FUCOSYLTRANSFERASE 10"/>
    <property type="match status" value="1"/>
</dbReference>
<dbReference type="EMBL" id="NXLV01000016">
    <property type="protein sequence ID" value="RDU69354.1"/>
    <property type="molecule type" value="Genomic_DNA"/>
</dbReference>
<evidence type="ECO:0000256" key="2">
    <source>
        <dbReference type="ARBA" id="ARBA00022676"/>
    </source>
</evidence>
<dbReference type="RefSeq" id="WP_115570041.1">
    <property type="nucleotide sequence ID" value="NZ_NXLV01000016.1"/>
</dbReference>
<dbReference type="GO" id="GO:0016020">
    <property type="term" value="C:membrane"/>
    <property type="evidence" value="ECO:0007669"/>
    <property type="project" value="InterPro"/>
</dbReference>
<evidence type="ECO:0000259" key="4">
    <source>
        <dbReference type="Pfam" id="PF00852"/>
    </source>
</evidence>
<protein>
    <recommendedName>
        <fullName evidence="4">Fucosyltransferase C-terminal domain-containing protein</fullName>
    </recommendedName>
</protein>
<dbReference type="InterPro" id="IPR001503">
    <property type="entry name" value="Glyco_trans_10"/>
</dbReference>
<evidence type="ECO:0000256" key="3">
    <source>
        <dbReference type="ARBA" id="ARBA00022679"/>
    </source>
</evidence>
<comment type="caution">
    <text evidence="5">The sequence shown here is derived from an EMBL/GenBank/DDBJ whole genome shotgun (WGS) entry which is preliminary data.</text>
</comment>
<keyword evidence="6" id="KW-1185">Reference proteome</keyword>
<feature type="domain" description="Fucosyltransferase C-terminal" evidence="4">
    <location>
        <begin position="158"/>
        <end position="258"/>
    </location>
</feature>
<evidence type="ECO:0000313" key="6">
    <source>
        <dbReference type="Proteomes" id="UP000257045"/>
    </source>
</evidence>
<comment type="similarity">
    <text evidence="1">Belongs to the glycosyltransferase 10 family.</text>
</comment>
<dbReference type="OrthoDB" id="9791032at2"/>
<dbReference type="Pfam" id="PF00852">
    <property type="entry name" value="Glyco_transf_10"/>
    <property type="match status" value="1"/>
</dbReference>
<name>A0A3D8IXL8_9HELI</name>
<gene>
    <name evidence="5" type="ORF">CQA58_07225</name>
</gene>
<dbReference type="AlphaFoldDB" id="A0A3D8IXL8"/>
<keyword evidence="2" id="KW-0328">Glycosyltransferase</keyword>
<sequence>MQTIIVRIISDYQNSTIQTWLKQQSILGDCSYHTEDTQVFFTTQDIESDYVLLINKVNHDTSVYCPKNNVWGLQQEPFIPANQEYCKPFKNEFAKKPSTYISCSKVLAFVKELLNHQDKFIPSPPFIYWLIEGGERKLSYQDLLNLQITQKSKEISCVANLDKKAFAGHLQRAKFVRFLQKTSLPIQYFGGEKAHNTIPTKLEALQDFKYSIAIENSSTPYYFSEKITDCFIAGCMPIYYGAENIFDFFPEKSLIWIDIKQPNKAKQIIYNALQEKLWEKNLDYILEARQKCFQDYNFINAIGSQILKDFQAPLPKERFIIKGYKTPFYESCIKRLEHTWLYLKRPFIPIQKAEIENNTFNQ</sequence>
<dbReference type="Proteomes" id="UP000257045">
    <property type="component" value="Unassembled WGS sequence"/>
</dbReference>
<keyword evidence="3" id="KW-0808">Transferase</keyword>
<dbReference type="Gene3D" id="3.40.50.11660">
    <property type="entry name" value="Glycosyl transferase family 10, C-terminal domain"/>
    <property type="match status" value="1"/>
</dbReference>
<reference evidence="5 6" key="1">
    <citation type="submission" date="2018-04" db="EMBL/GenBank/DDBJ databases">
        <title>Novel Campyloabacter and Helicobacter Species and Strains.</title>
        <authorList>
            <person name="Mannion A.J."/>
            <person name="Shen Z."/>
            <person name="Fox J.G."/>
        </authorList>
    </citation>
    <scope>NUCLEOTIDE SEQUENCE [LARGE SCALE GENOMIC DNA]</scope>
    <source>
        <strain evidence="5 6">MIT 04-9366</strain>
    </source>
</reference>
<evidence type="ECO:0000256" key="1">
    <source>
        <dbReference type="ARBA" id="ARBA00008919"/>
    </source>
</evidence>
<dbReference type="InterPro" id="IPR055270">
    <property type="entry name" value="Glyco_tran_10_C"/>
</dbReference>
<organism evidence="5 6">
    <name type="scientific">Helicobacter brantae</name>
    <dbReference type="NCBI Taxonomy" id="375927"/>
    <lineage>
        <taxon>Bacteria</taxon>
        <taxon>Pseudomonadati</taxon>
        <taxon>Campylobacterota</taxon>
        <taxon>Epsilonproteobacteria</taxon>
        <taxon>Campylobacterales</taxon>
        <taxon>Helicobacteraceae</taxon>
        <taxon>Helicobacter</taxon>
    </lineage>
</organism>
<dbReference type="PANTHER" id="PTHR11929">
    <property type="entry name" value="ALPHA- 1,3 -FUCOSYLTRANSFERASE"/>
    <property type="match status" value="1"/>
</dbReference>
<accession>A0A3D8IXL8</accession>